<accession>A0A8C0L324</accession>
<evidence type="ECO:0000256" key="3">
    <source>
        <dbReference type="ARBA" id="ARBA00022670"/>
    </source>
</evidence>
<dbReference type="InterPro" id="IPR003323">
    <property type="entry name" value="OTU_dom"/>
</dbReference>
<reference evidence="10" key="2">
    <citation type="submission" date="2025-09" db="UniProtKB">
        <authorList>
            <consortium name="Ensembl"/>
        </authorList>
    </citation>
    <scope>IDENTIFICATION</scope>
</reference>
<dbReference type="PANTHER" id="PTHR12419:SF13">
    <property type="entry name" value="OTU DOMAIN-CONTAINING PROTEIN 6A"/>
    <property type="match status" value="1"/>
</dbReference>
<evidence type="ECO:0000256" key="2">
    <source>
        <dbReference type="ARBA" id="ARBA00012759"/>
    </source>
</evidence>
<evidence type="ECO:0000256" key="4">
    <source>
        <dbReference type="ARBA" id="ARBA00022786"/>
    </source>
</evidence>
<comment type="catalytic activity">
    <reaction evidence="1">
        <text>Thiol-dependent hydrolysis of ester, thioester, amide, peptide and isopeptide bonds formed by the C-terminal Gly of ubiquitin (a 76-residue protein attached to proteins as an intracellular targeting signal).</text>
        <dbReference type="EC" id="3.4.19.12"/>
    </reaction>
</comment>
<dbReference type="AlphaFoldDB" id="A0A8C0L324"/>
<dbReference type="FunFam" id="3.90.70.80:FF:000003">
    <property type="entry name" value="OTU domain-containing protein 6B"/>
    <property type="match status" value="1"/>
</dbReference>
<keyword evidence="7" id="KW-0175">Coiled coil</keyword>
<organism evidence="10 11">
    <name type="scientific">Canis lupus dingo</name>
    <name type="common">dingo</name>
    <dbReference type="NCBI Taxonomy" id="286419"/>
    <lineage>
        <taxon>Eukaryota</taxon>
        <taxon>Metazoa</taxon>
        <taxon>Chordata</taxon>
        <taxon>Craniata</taxon>
        <taxon>Vertebrata</taxon>
        <taxon>Euteleostomi</taxon>
        <taxon>Mammalia</taxon>
        <taxon>Eutheria</taxon>
        <taxon>Laurasiatheria</taxon>
        <taxon>Carnivora</taxon>
        <taxon>Caniformia</taxon>
        <taxon>Canidae</taxon>
        <taxon>Canis</taxon>
    </lineage>
</organism>
<dbReference type="Proteomes" id="UP000694391">
    <property type="component" value="Unplaced"/>
</dbReference>
<dbReference type="SUPFAM" id="SSF54001">
    <property type="entry name" value="Cysteine proteinases"/>
    <property type="match status" value="1"/>
</dbReference>
<dbReference type="Pfam" id="PF02338">
    <property type="entry name" value="OTU"/>
    <property type="match status" value="1"/>
</dbReference>
<evidence type="ECO:0000259" key="9">
    <source>
        <dbReference type="PROSITE" id="PS50802"/>
    </source>
</evidence>
<dbReference type="PANTHER" id="PTHR12419">
    <property type="entry name" value="OTU DOMAIN CONTAINING PROTEIN"/>
    <property type="match status" value="1"/>
</dbReference>
<evidence type="ECO:0000313" key="11">
    <source>
        <dbReference type="Proteomes" id="UP000694391"/>
    </source>
</evidence>
<dbReference type="PROSITE" id="PS50802">
    <property type="entry name" value="OTU"/>
    <property type="match status" value="1"/>
</dbReference>
<dbReference type="Gene3D" id="3.90.70.80">
    <property type="match status" value="1"/>
</dbReference>
<dbReference type="InterPro" id="IPR050704">
    <property type="entry name" value="Peptidase_C85-like"/>
</dbReference>
<protein>
    <recommendedName>
        <fullName evidence="2">ubiquitinyl hydrolase 1</fullName>
        <ecNumber evidence="2">3.4.19.12</ecNumber>
    </recommendedName>
</protein>
<feature type="compositionally biased region" description="Basic residues" evidence="8">
    <location>
        <begin position="123"/>
        <end position="132"/>
    </location>
</feature>
<evidence type="ECO:0000256" key="1">
    <source>
        <dbReference type="ARBA" id="ARBA00000707"/>
    </source>
</evidence>
<evidence type="ECO:0000313" key="10">
    <source>
        <dbReference type="Ensembl" id="ENSCAFP00020024218.1"/>
    </source>
</evidence>
<dbReference type="GO" id="GO:0006508">
    <property type="term" value="P:proteolysis"/>
    <property type="evidence" value="ECO:0007669"/>
    <property type="project" value="UniProtKB-KW"/>
</dbReference>
<keyword evidence="5" id="KW-0378">Hydrolase</keyword>
<keyword evidence="6" id="KW-0788">Thiol protease</keyword>
<evidence type="ECO:0000256" key="8">
    <source>
        <dbReference type="SAM" id="MobiDB-lite"/>
    </source>
</evidence>
<feature type="coiled-coil region" evidence="7">
    <location>
        <begin position="17"/>
        <end position="88"/>
    </location>
</feature>
<evidence type="ECO:0000256" key="6">
    <source>
        <dbReference type="ARBA" id="ARBA00022807"/>
    </source>
</evidence>
<dbReference type="InterPro" id="IPR049772">
    <property type="entry name" value="OTU_OTUD6"/>
</dbReference>
<keyword evidence="3" id="KW-0645">Protease</keyword>
<dbReference type="GO" id="GO:1990167">
    <property type="term" value="P:protein K27-linked deubiquitination"/>
    <property type="evidence" value="ECO:0007669"/>
    <property type="project" value="Ensembl"/>
</dbReference>
<dbReference type="GeneTree" id="ENSGT00940000163556"/>
<keyword evidence="11" id="KW-1185">Reference proteome</keyword>
<feature type="domain" description="OTU" evidence="9">
    <location>
        <begin position="166"/>
        <end position="300"/>
    </location>
</feature>
<dbReference type="Ensembl" id="ENSCAFT00020027965.1">
    <property type="protein sequence ID" value="ENSCAFP00020024218.1"/>
    <property type="gene ID" value="ENSCAFG00020019065.1"/>
</dbReference>
<name>A0A8C0L324_CANLU</name>
<dbReference type="CDD" id="cd22761">
    <property type="entry name" value="OTU_OTUD6"/>
    <property type="match status" value="1"/>
</dbReference>
<proteinExistence type="predicted"/>
<evidence type="ECO:0000256" key="7">
    <source>
        <dbReference type="SAM" id="Coils"/>
    </source>
</evidence>
<keyword evidence="4" id="KW-0833">Ubl conjugation pathway</keyword>
<sequence>CLPRVRGERGRTKWSTKEFFRRRVKEQKRENLNEQQRVIRRHHREKSELQARIQGMKNSVPKSDKKRRKQLLLDVARLEAEMEQKHQQELEKFQESFPANSNVDSVTEDLAKMDLENQPPRLSRARRRRERRARQERIAEAETQHLASFRREEEEKLAAILGSKNLELKNIPADGHCMYRAIQDQLVFSVTVESLRSRTADYMRKHVDDFLPFFSDPDTGDAYSREDFLSYCDDIVRSPSWGGQLELRALSHVLQTPIEVIQADSPAVLIGEEYTKKPLTLVHLRYACNLGEHYNSVKPLEAGATENCFKRF</sequence>
<dbReference type="GO" id="GO:0035871">
    <property type="term" value="P:protein K11-linked deubiquitination"/>
    <property type="evidence" value="ECO:0007669"/>
    <property type="project" value="Ensembl"/>
</dbReference>
<dbReference type="EC" id="3.4.19.12" evidence="2"/>
<reference evidence="10" key="1">
    <citation type="submission" date="2025-08" db="UniProtKB">
        <authorList>
            <consortium name="Ensembl"/>
        </authorList>
    </citation>
    <scope>IDENTIFICATION</scope>
</reference>
<dbReference type="GO" id="GO:1990168">
    <property type="term" value="P:protein K33-linked deubiquitination"/>
    <property type="evidence" value="ECO:0007669"/>
    <property type="project" value="Ensembl"/>
</dbReference>
<dbReference type="GO" id="GO:0004843">
    <property type="term" value="F:cysteine-type deubiquitinase activity"/>
    <property type="evidence" value="ECO:0007669"/>
    <property type="project" value="UniProtKB-EC"/>
</dbReference>
<feature type="region of interest" description="Disordered" evidence="8">
    <location>
        <begin position="114"/>
        <end position="135"/>
    </location>
</feature>
<evidence type="ECO:0000256" key="5">
    <source>
        <dbReference type="ARBA" id="ARBA00022801"/>
    </source>
</evidence>
<dbReference type="GO" id="GO:0035523">
    <property type="term" value="P:protein K29-linked deubiquitination"/>
    <property type="evidence" value="ECO:0007669"/>
    <property type="project" value="Ensembl"/>
</dbReference>
<dbReference type="InterPro" id="IPR038765">
    <property type="entry name" value="Papain-like_cys_pep_sf"/>
</dbReference>